<dbReference type="PANTHER" id="PTHR43174:SF1">
    <property type="entry name" value="UDP-N-ACETYLGLUCOSAMINE 2-EPIMERASE"/>
    <property type="match status" value="1"/>
</dbReference>
<dbReference type="NCBIfam" id="TIGR00236">
    <property type="entry name" value="wecB"/>
    <property type="match status" value="1"/>
</dbReference>
<dbReference type="InterPro" id="IPR029767">
    <property type="entry name" value="WecB-like"/>
</dbReference>
<dbReference type="CDD" id="cd03786">
    <property type="entry name" value="GTB_UDP-GlcNAc_2-Epimerase"/>
    <property type="match status" value="1"/>
</dbReference>
<gene>
    <name evidence="2" type="ORF">ENM66_05270</name>
</gene>
<reference evidence="2" key="1">
    <citation type="journal article" date="2020" name="mSystems">
        <title>Genome- and Community-Level Interaction Insights into Carbon Utilization and Element Cycling Functions of Hydrothermarchaeota in Hydrothermal Sediment.</title>
        <authorList>
            <person name="Zhou Z."/>
            <person name="Liu Y."/>
            <person name="Xu W."/>
            <person name="Pan J."/>
            <person name="Luo Z.H."/>
            <person name="Li M."/>
        </authorList>
    </citation>
    <scope>NUCLEOTIDE SEQUENCE [LARGE SCALE GENOMIC DNA]</scope>
    <source>
        <strain evidence="2">SpSt-1105</strain>
    </source>
</reference>
<organism evidence="2">
    <name type="scientific">Ignisphaera aggregans</name>
    <dbReference type="NCBI Taxonomy" id="334771"/>
    <lineage>
        <taxon>Archaea</taxon>
        <taxon>Thermoproteota</taxon>
        <taxon>Thermoprotei</taxon>
        <taxon>Desulfurococcales</taxon>
        <taxon>Desulfurococcaceae</taxon>
        <taxon>Ignisphaera</taxon>
    </lineage>
</organism>
<comment type="caution">
    <text evidence="2">The sequence shown here is derived from an EMBL/GenBank/DDBJ whole genome shotgun (WGS) entry which is preliminary data.</text>
</comment>
<dbReference type="InterPro" id="IPR003331">
    <property type="entry name" value="UDP_GlcNAc_Epimerase_2_dom"/>
</dbReference>
<evidence type="ECO:0000313" key="2">
    <source>
        <dbReference type="EMBL" id="HHQ50741.1"/>
    </source>
</evidence>
<dbReference type="Gene3D" id="3.40.50.2000">
    <property type="entry name" value="Glycogen Phosphorylase B"/>
    <property type="match status" value="2"/>
</dbReference>
<accession>A0A7J3Z7T9</accession>
<dbReference type="EC" id="5.1.3.14" evidence="2"/>
<dbReference type="Pfam" id="PF02350">
    <property type="entry name" value="Epimerase_2"/>
    <property type="match status" value="1"/>
</dbReference>
<evidence type="ECO:0000259" key="1">
    <source>
        <dbReference type="Pfam" id="PF02350"/>
    </source>
</evidence>
<feature type="domain" description="UDP-N-acetylglucosamine 2-epimerase" evidence="1">
    <location>
        <begin position="26"/>
        <end position="321"/>
    </location>
</feature>
<protein>
    <submittedName>
        <fullName evidence="2">UDP-N-acetylglucosamine 2-epimerase (Non-hydrolyzing)</fullName>
        <ecNumber evidence="2">5.1.3.14</ecNumber>
    </submittedName>
</protein>
<dbReference type="GO" id="GO:0008761">
    <property type="term" value="F:UDP-N-acetylglucosamine 2-epimerase activity"/>
    <property type="evidence" value="ECO:0007669"/>
    <property type="project" value="UniProtKB-EC"/>
</dbReference>
<dbReference type="PANTHER" id="PTHR43174">
    <property type="entry name" value="UDP-N-ACETYLGLUCOSAMINE 2-EPIMERASE"/>
    <property type="match status" value="1"/>
</dbReference>
<dbReference type="EMBL" id="DRYQ01000079">
    <property type="protein sequence ID" value="HHQ50741.1"/>
    <property type="molecule type" value="Genomic_DNA"/>
</dbReference>
<proteinExistence type="predicted"/>
<keyword evidence="2" id="KW-0413">Isomerase</keyword>
<dbReference type="SUPFAM" id="SSF53756">
    <property type="entry name" value="UDP-Glycosyltransferase/glycogen phosphorylase"/>
    <property type="match status" value="1"/>
</dbReference>
<sequence length="362" mass="41329">MSIKVVSIVGARPNYVKLAAVYEAFKVFEHVTVDTGQHYDYEMNRTFYDQLGIPEPHYFLGVGRGSHAYQVGEIIKRAEEVLLKEKPDIVVVYGDTNSALGGAIAAVKAGFKVTHVEAGLRSFDMNMPEEVNRRVIDHVSSLLFAPTETALNNLRNEKVLGIVHLVGDVHVYILEKWLPIAEERSNVLGKLGLRSHDYILVTLHRAENVDDLNRLVKFLRFINKISQYYKVVFPIHPRTKKNINQFGLEYLLAKNEKIIISQPLGYIDFIKLMNHSRMVLTDSGGVQREAYLLRKPVVVLRKNTEWVELVEHKQALLCDPDNLYEEEIIDWKPGDYVEGLLGDESAPWSIAKLMRIYISSRN</sequence>
<dbReference type="AlphaFoldDB" id="A0A7J3Z7T9"/>
<name>A0A7J3Z7T9_9CREN</name>